<dbReference type="Gene3D" id="3.90.1150.10">
    <property type="entry name" value="Aspartate Aminotransferase, domain 1"/>
    <property type="match status" value="1"/>
</dbReference>
<dbReference type="GO" id="GO:0051536">
    <property type="term" value="F:iron-sulfur cluster binding"/>
    <property type="evidence" value="ECO:0007669"/>
    <property type="project" value="UniProtKB-KW"/>
</dbReference>
<dbReference type="Pfam" id="PF00266">
    <property type="entry name" value="Aminotran_5"/>
    <property type="match status" value="1"/>
</dbReference>
<evidence type="ECO:0000256" key="12">
    <source>
        <dbReference type="ARBA" id="ARBA00050776"/>
    </source>
</evidence>
<dbReference type="EMBL" id="LUCV01000006">
    <property type="protein sequence ID" value="OAI94389.1"/>
    <property type="molecule type" value="Genomic_DNA"/>
</dbReference>
<evidence type="ECO:0000256" key="3">
    <source>
        <dbReference type="ARBA" id="ARBA00006490"/>
    </source>
</evidence>
<reference evidence="14 15" key="1">
    <citation type="submission" date="2016-03" db="EMBL/GenBank/DDBJ databases">
        <title>Draft Genome Assembly of Pseudomonas putida strain CBF10-2.</title>
        <authorList>
            <person name="Iyer R.S."/>
            <person name="Damania A."/>
        </authorList>
    </citation>
    <scope>NUCLEOTIDE SEQUENCE [LARGE SCALE GENOMIC DNA]</scope>
    <source>
        <strain evidence="14 15">CBF10-2</strain>
    </source>
</reference>
<dbReference type="InterPro" id="IPR016454">
    <property type="entry name" value="Cysteine_dSase"/>
</dbReference>
<dbReference type="RefSeq" id="WP_064301677.1">
    <property type="nucleotide sequence ID" value="NZ_LUCV01000006.1"/>
</dbReference>
<evidence type="ECO:0000313" key="15">
    <source>
        <dbReference type="Proteomes" id="UP000077752"/>
    </source>
</evidence>
<evidence type="ECO:0000256" key="2">
    <source>
        <dbReference type="ARBA" id="ARBA00003120"/>
    </source>
</evidence>
<dbReference type="GO" id="GO:0046872">
    <property type="term" value="F:metal ion binding"/>
    <property type="evidence" value="ECO:0007669"/>
    <property type="project" value="UniProtKB-KW"/>
</dbReference>
<evidence type="ECO:0000256" key="11">
    <source>
        <dbReference type="ARBA" id="ARBA00031911"/>
    </source>
</evidence>
<evidence type="ECO:0000256" key="10">
    <source>
        <dbReference type="ARBA" id="ARBA00023231"/>
    </source>
</evidence>
<keyword evidence="10" id="KW-0535">Nitrogen fixation</keyword>
<dbReference type="Gene3D" id="3.40.640.10">
    <property type="entry name" value="Type I PLP-dependent aspartate aminotransferase-like (Major domain)"/>
    <property type="match status" value="1"/>
</dbReference>
<evidence type="ECO:0000313" key="14">
    <source>
        <dbReference type="EMBL" id="OAI94389.1"/>
    </source>
</evidence>
<evidence type="ECO:0000256" key="5">
    <source>
        <dbReference type="ARBA" id="ARBA00022679"/>
    </source>
</evidence>
<comment type="catalytic activity">
    <reaction evidence="12">
        <text>(sulfur carrier)-H + L-cysteine = (sulfur carrier)-SH + L-alanine</text>
        <dbReference type="Rhea" id="RHEA:43892"/>
        <dbReference type="Rhea" id="RHEA-COMP:14737"/>
        <dbReference type="Rhea" id="RHEA-COMP:14739"/>
        <dbReference type="ChEBI" id="CHEBI:29917"/>
        <dbReference type="ChEBI" id="CHEBI:35235"/>
        <dbReference type="ChEBI" id="CHEBI:57972"/>
        <dbReference type="ChEBI" id="CHEBI:64428"/>
        <dbReference type="EC" id="2.8.1.7"/>
    </reaction>
</comment>
<dbReference type="Gene3D" id="1.10.260.50">
    <property type="match status" value="1"/>
</dbReference>
<dbReference type="PANTHER" id="PTHR11601:SF34">
    <property type="entry name" value="CYSTEINE DESULFURASE"/>
    <property type="match status" value="1"/>
</dbReference>
<organism evidence="14 15">
    <name type="scientific">Pseudomonas putida</name>
    <name type="common">Arthrobacter siderocapsulatus</name>
    <dbReference type="NCBI Taxonomy" id="303"/>
    <lineage>
        <taxon>Bacteria</taxon>
        <taxon>Pseudomonadati</taxon>
        <taxon>Pseudomonadota</taxon>
        <taxon>Gammaproteobacteria</taxon>
        <taxon>Pseudomonadales</taxon>
        <taxon>Pseudomonadaceae</taxon>
        <taxon>Pseudomonas</taxon>
    </lineage>
</organism>
<keyword evidence="7" id="KW-0663">Pyridoxal phosphate</keyword>
<keyword evidence="6" id="KW-0479">Metal-binding</keyword>
<dbReference type="GO" id="GO:0031071">
    <property type="term" value="F:cysteine desulfurase activity"/>
    <property type="evidence" value="ECO:0007669"/>
    <property type="project" value="UniProtKB-EC"/>
</dbReference>
<name>A0A177SUB1_PSEPU</name>
<dbReference type="InterPro" id="IPR000192">
    <property type="entry name" value="Aminotrans_V_dom"/>
</dbReference>
<dbReference type="AlphaFoldDB" id="A0A177SUB1"/>
<dbReference type="FunFam" id="3.40.640.10:FF:000084">
    <property type="entry name" value="IscS-like cysteine desulfurase"/>
    <property type="match status" value="1"/>
</dbReference>
<dbReference type="EC" id="2.8.1.7" evidence="4"/>
<keyword evidence="9" id="KW-0411">Iron-sulfur</keyword>
<proteinExistence type="inferred from homology"/>
<dbReference type="InterPro" id="IPR015422">
    <property type="entry name" value="PyrdxlP-dep_Trfase_small"/>
</dbReference>
<keyword evidence="5" id="KW-0808">Transferase</keyword>
<dbReference type="InterPro" id="IPR015424">
    <property type="entry name" value="PyrdxlP-dep_Trfase"/>
</dbReference>
<evidence type="ECO:0000256" key="6">
    <source>
        <dbReference type="ARBA" id="ARBA00022723"/>
    </source>
</evidence>
<comment type="similarity">
    <text evidence="3">Belongs to the class-V pyridoxal-phosphate-dependent aminotransferase family. NifS/IscS subfamily.</text>
</comment>
<dbReference type="SUPFAM" id="SSF53383">
    <property type="entry name" value="PLP-dependent transferases"/>
    <property type="match status" value="1"/>
</dbReference>
<evidence type="ECO:0000256" key="8">
    <source>
        <dbReference type="ARBA" id="ARBA00023004"/>
    </source>
</evidence>
<evidence type="ECO:0000256" key="9">
    <source>
        <dbReference type="ARBA" id="ARBA00023014"/>
    </source>
</evidence>
<evidence type="ECO:0000256" key="7">
    <source>
        <dbReference type="ARBA" id="ARBA00022898"/>
    </source>
</evidence>
<dbReference type="InterPro" id="IPR015421">
    <property type="entry name" value="PyrdxlP-dep_Trfase_major"/>
</dbReference>
<feature type="domain" description="Aminotransferase class V" evidence="13">
    <location>
        <begin position="6"/>
        <end position="376"/>
    </location>
</feature>
<dbReference type="Proteomes" id="UP000077752">
    <property type="component" value="Unassembled WGS sequence"/>
</dbReference>
<protein>
    <recommendedName>
        <fullName evidence="4">cysteine desulfurase</fullName>
        <ecNumber evidence="4">2.8.1.7</ecNumber>
    </recommendedName>
    <alternativeName>
        <fullName evidence="11">Nitrogenase metalloclusters biosynthesis protein NifS</fullName>
    </alternativeName>
</protein>
<dbReference type="PANTHER" id="PTHR11601">
    <property type="entry name" value="CYSTEINE DESULFURYLASE FAMILY MEMBER"/>
    <property type="match status" value="1"/>
</dbReference>
<evidence type="ECO:0000256" key="1">
    <source>
        <dbReference type="ARBA" id="ARBA00001933"/>
    </source>
</evidence>
<gene>
    <name evidence="14" type="ORF">AYO28_09085</name>
</gene>
<evidence type="ECO:0000256" key="4">
    <source>
        <dbReference type="ARBA" id="ARBA00012239"/>
    </source>
</evidence>
<comment type="cofactor">
    <cofactor evidence="1">
        <name>pyridoxal 5'-phosphate</name>
        <dbReference type="ChEBI" id="CHEBI:597326"/>
    </cofactor>
</comment>
<dbReference type="PIRSF" id="PIRSF005572">
    <property type="entry name" value="NifS"/>
    <property type="match status" value="1"/>
</dbReference>
<sequence length="396" mass="41751">MSTLGYFDYNATTPMYKEASRALSEALDHFGNPSSVYTLARQNRNALATARQQVAGLMNCAPAELTFTSGGTEANNWAIKGALLACGAIGRVARPTHIVISAIEHSSILEIAAHLERCFGFEVTRLAPDREGLVSAERVRQALRDDTRLVSIMLMNNEVGTLQPVGDIARVLHGRGIHFHVDGVQAVGKIPVDVQALGIDSLSFAGHKFCGPKGIGGLYLRSGVVLEPLLHGGGQEGGLRGGTEASALVTAMGVAAELATAAMPDTIARMGAYRAHLIEQLQRRIPGVTVHGSADPTKQAPNTLSLCFAGIRAESLAALLDQMHGIQVSLGSACSSNNAKSLSHVLLAMGLDEAAIQATLRVSLGPLTCEHSLERFVDAVEAGIRMLRRISGEVPA</sequence>
<comment type="caution">
    <text evidence="14">The sequence shown here is derived from an EMBL/GenBank/DDBJ whole genome shotgun (WGS) entry which is preliminary data.</text>
</comment>
<accession>A0A177SUB1</accession>
<keyword evidence="8" id="KW-0408">Iron</keyword>
<evidence type="ECO:0000259" key="13">
    <source>
        <dbReference type="Pfam" id="PF00266"/>
    </source>
</evidence>
<comment type="function">
    <text evidence="2">Catalyzes the removal of elemental sulfur atoms from cysteine to produce alanine. Seems to participate in the biosynthesis of the nitrogenase metalloclusters by providing the inorganic sulfur required for the Fe-S core formation.</text>
</comment>